<dbReference type="Proteomes" id="UP001141806">
    <property type="component" value="Unassembled WGS sequence"/>
</dbReference>
<sequence length="712" mass="78633">MDIFSLNPRSFKLDRKSAFAAKLKASVAEKLVEFLDNYTDDVLAEYIIVLVCHGKNQNQARDDLEAFLGGRSSEFVSWLWDLLLKNFHESNISIRESYLQDVTATSVDNDDVDKKKRSSRLLDLQNHDIGNGHNPLMKDGKCGCIPIHGRNPVCSNHLDISGGIQNRQQAIAGPTDELNLEAQAWACRIEILKKSGEIEDNLDESSYGTSRGRGSSGISAGGEQSMQYVNQDKKIVSSNCNAMSRQLLHSPKKYQAITENPCSIHRSVAHAVRKRISSRAAQFISDQNARSRGNVWDRLGKPFEGDSAVRDEKIDAHTVPIIQKKILEHDGEKLEQLMPSVPGSTLSRRLKADVPVHENSRGNISLTNSDDRRTPEHGVNVRAVGDSSNVRRKRHFAEIGTGPAPGSGSASLVDIKDRHLQGKEENKGFQRTSVANHAQSLKHIGYETRKLDSQDKCFKSDITPTVRKEKAPLVDLTGEAVEAASQSLVLVNCPSPAKQETVNSENNVNANLKPVQAKVLDMKLKLRQIEMEMSKLRSKQAVMSNGGKFNLLPTSGAPDHPEEDVESRTVFVTNVHFAARREALSLHFSKCGAVVNVVILADPVTAQPKGSAYVTFDSKESVDKAVAMSGTSFLSRTLKVMRKAEAPAITSPQLAERPTKSWFSNTNRKDILQRPYPRSHLQWRRDLVENLEHSMSAPGAASETSKAVEGFT</sequence>
<dbReference type="AlphaFoldDB" id="A0A9Q0HEP3"/>
<dbReference type="GO" id="GO:0005737">
    <property type="term" value="C:cytoplasm"/>
    <property type="evidence" value="ECO:0007669"/>
    <property type="project" value="TreeGrafter"/>
</dbReference>
<accession>A0A9Q0HEP3</accession>
<keyword evidence="6" id="KW-0862">Zinc</keyword>
<evidence type="ECO:0000256" key="2">
    <source>
        <dbReference type="ARBA" id="ARBA00008423"/>
    </source>
</evidence>
<dbReference type="EMBL" id="JAMYWD010000008">
    <property type="protein sequence ID" value="KAJ4963368.1"/>
    <property type="molecule type" value="Genomic_DNA"/>
</dbReference>
<dbReference type="GO" id="GO:0005634">
    <property type="term" value="C:nucleus"/>
    <property type="evidence" value="ECO:0007669"/>
    <property type="project" value="UniProtKB-SubCell"/>
</dbReference>
<evidence type="ECO:0000256" key="8">
    <source>
        <dbReference type="PROSITE-ProRule" id="PRU00176"/>
    </source>
</evidence>
<dbReference type="SUPFAM" id="SSF54928">
    <property type="entry name" value="RNA-binding domain, RBD"/>
    <property type="match status" value="1"/>
</dbReference>
<dbReference type="Gene3D" id="3.30.70.330">
    <property type="match status" value="1"/>
</dbReference>
<evidence type="ECO:0000256" key="1">
    <source>
        <dbReference type="ARBA" id="ARBA00004123"/>
    </source>
</evidence>
<evidence type="ECO:0000256" key="7">
    <source>
        <dbReference type="ARBA" id="ARBA00023242"/>
    </source>
</evidence>
<feature type="region of interest" description="Disordered" evidence="9">
    <location>
        <begin position="201"/>
        <end position="222"/>
    </location>
</feature>
<feature type="region of interest" description="Disordered" evidence="9">
    <location>
        <begin position="353"/>
        <end position="377"/>
    </location>
</feature>
<dbReference type="PANTHER" id="PTHR14738:SF29">
    <property type="entry name" value="ZINC FINGER CCCH DOMAIN-CONTAINING PROTEIN 14"/>
    <property type="match status" value="1"/>
</dbReference>
<comment type="subcellular location">
    <subcellularLocation>
        <location evidence="1">Nucleus</location>
    </subcellularLocation>
</comment>
<dbReference type="PANTHER" id="PTHR14738">
    <property type="entry name" value="ZINC FINGER CCCH DOMAIN-CONTAINING PROTEIN 14"/>
    <property type="match status" value="1"/>
</dbReference>
<evidence type="ECO:0000313" key="12">
    <source>
        <dbReference type="Proteomes" id="UP001141806"/>
    </source>
</evidence>
<keyword evidence="3" id="KW-0479">Metal-binding</keyword>
<feature type="domain" description="RRM" evidence="10">
    <location>
        <begin position="568"/>
        <end position="645"/>
    </location>
</feature>
<dbReference type="SMART" id="SM00360">
    <property type="entry name" value="RRM"/>
    <property type="match status" value="1"/>
</dbReference>
<dbReference type="InterPro" id="IPR040366">
    <property type="entry name" value="Nab2/ZC3H14"/>
</dbReference>
<protein>
    <recommendedName>
        <fullName evidence="10">RRM domain-containing protein</fullName>
    </recommendedName>
</protein>
<keyword evidence="7" id="KW-0539">Nucleus</keyword>
<dbReference type="InterPro" id="IPR000504">
    <property type="entry name" value="RRM_dom"/>
</dbReference>
<organism evidence="11 12">
    <name type="scientific">Protea cynaroides</name>
    <dbReference type="NCBI Taxonomy" id="273540"/>
    <lineage>
        <taxon>Eukaryota</taxon>
        <taxon>Viridiplantae</taxon>
        <taxon>Streptophyta</taxon>
        <taxon>Embryophyta</taxon>
        <taxon>Tracheophyta</taxon>
        <taxon>Spermatophyta</taxon>
        <taxon>Magnoliopsida</taxon>
        <taxon>Proteales</taxon>
        <taxon>Proteaceae</taxon>
        <taxon>Protea</taxon>
    </lineage>
</organism>
<dbReference type="Pfam" id="PF01480">
    <property type="entry name" value="PWI"/>
    <property type="match status" value="1"/>
</dbReference>
<dbReference type="InterPro" id="IPR002483">
    <property type="entry name" value="PWI_dom"/>
</dbReference>
<dbReference type="PROSITE" id="PS50102">
    <property type="entry name" value="RRM"/>
    <property type="match status" value="1"/>
</dbReference>
<name>A0A9Q0HEP3_9MAGN</name>
<dbReference type="OrthoDB" id="4726at2759"/>
<dbReference type="Gene3D" id="1.20.1390.10">
    <property type="entry name" value="PWI domain"/>
    <property type="match status" value="1"/>
</dbReference>
<evidence type="ECO:0000256" key="6">
    <source>
        <dbReference type="ARBA" id="ARBA00022833"/>
    </source>
</evidence>
<keyword evidence="5" id="KW-0863">Zinc-finger</keyword>
<evidence type="ECO:0000313" key="11">
    <source>
        <dbReference type="EMBL" id="KAJ4963368.1"/>
    </source>
</evidence>
<evidence type="ECO:0000256" key="5">
    <source>
        <dbReference type="ARBA" id="ARBA00022771"/>
    </source>
</evidence>
<proteinExistence type="inferred from homology"/>
<dbReference type="GO" id="GO:0043488">
    <property type="term" value="P:regulation of mRNA stability"/>
    <property type="evidence" value="ECO:0007669"/>
    <property type="project" value="InterPro"/>
</dbReference>
<evidence type="ECO:0000256" key="9">
    <source>
        <dbReference type="SAM" id="MobiDB-lite"/>
    </source>
</evidence>
<dbReference type="GO" id="GO:0008143">
    <property type="term" value="F:poly(A) binding"/>
    <property type="evidence" value="ECO:0007669"/>
    <property type="project" value="InterPro"/>
</dbReference>
<evidence type="ECO:0000256" key="3">
    <source>
        <dbReference type="ARBA" id="ARBA00022723"/>
    </source>
</evidence>
<dbReference type="InterPro" id="IPR035979">
    <property type="entry name" value="RBD_domain_sf"/>
</dbReference>
<dbReference type="InterPro" id="IPR012677">
    <property type="entry name" value="Nucleotide-bd_a/b_plait_sf"/>
</dbReference>
<comment type="similarity">
    <text evidence="2">Belongs to the ZC3H14 family.</text>
</comment>
<reference evidence="11" key="1">
    <citation type="journal article" date="2023" name="Plant J.">
        <title>The genome of the king protea, Protea cynaroides.</title>
        <authorList>
            <person name="Chang J."/>
            <person name="Duong T.A."/>
            <person name="Schoeman C."/>
            <person name="Ma X."/>
            <person name="Roodt D."/>
            <person name="Barker N."/>
            <person name="Li Z."/>
            <person name="Van de Peer Y."/>
            <person name="Mizrachi E."/>
        </authorList>
    </citation>
    <scope>NUCLEOTIDE SEQUENCE</scope>
    <source>
        <tissue evidence="11">Young leaves</tissue>
    </source>
</reference>
<evidence type="ECO:0000256" key="4">
    <source>
        <dbReference type="ARBA" id="ARBA00022737"/>
    </source>
</evidence>
<keyword evidence="8" id="KW-0694">RNA-binding</keyword>
<evidence type="ECO:0000259" key="10">
    <source>
        <dbReference type="PROSITE" id="PS50102"/>
    </source>
</evidence>
<comment type="caution">
    <text evidence="11">The sequence shown here is derived from an EMBL/GenBank/DDBJ whole genome shotgun (WGS) entry which is preliminary data.</text>
</comment>
<gene>
    <name evidence="11" type="ORF">NE237_023307</name>
</gene>
<dbReference type="Pfam" id="PF00076">
    <property type="entry name" value="RRM_1"/>
    <property type="match status" value="1"/>
</dbReference>
<keyword evidence="4" id="KW-0677">Repeat</keyword>
<dbReference type="GO" id="GO:0008270">
    <property type="term" value="F:zinc ion binding"/>
    <property type="evidence" value="ECO:0007669"/>
    <property type="project" value="UniProtKB-KW"/>
</dbReference>
<feature type="compositionally biased region" description="Low complexity" evidence="9">
    <location>
        <begin position="205"/>
        <end position="222"/>
    </location>
</feature>
<keyword evidence="12" id="KW-1185">Reference proteome</keyword>